<dbReference type="RefSeq" id="WP_175153566.1">
    <property type="nucleotide sequence ID" value="NZ_CADIKK010000053.1"/>
</dbReference>
<sequence>MAQQDLNPLLEVHPAGTIRTVTLVHRCAFQFVWCPPGNGVVGSSFADAPTIEQPCQPIRLTQGFWIARTPVTRTQWQEIAGQLPQAPESLANSDEHPVSGITWDEARNFCSHLSDRLRVDGVISSDAHVDLPYEAEWEYACRAGTTQRWFFGDDQAMLEEYAWYRVNSNGQTHRAGGRKPNPWGLFDLYGNVAEWCRDTFRRYGSMEVVDPHDLNDHGLVKAVRGGDFAAGADECRSAARAFSDRANDYNEPTGLRPVVRQAVPR</sequence>
<proteinExistence type="predicted"/>
<dbReference type="InterPro" id="IPR016187">
    <property type="entry name" value="CTDL_fold"/>
</dbReference>
<keyword evidence="3" id="KW-1185">Reference proteome</keyword>
<dbReference type="InterPro" id="IPR042095">
    <property type="entry name" value="SUMF_sf"/>
</dbReference>
<evidence type="ECO:0000259" key="1">
    <source>
        <dbReference type="Pfam" id="PF03781"/>
    </source>
</evidence>
<gene>
    <name evidence="2" type="ORF">LMG28614_06675</name>
</gene>
<dbReference type="EMBL" id="CADIKK010000053">
    <property type="protein sequence ID" value="CAB3807813.1"/>
    <property type="molecule type" value="Genomic_DNA"/>
</dbReference>
<dbReference type="Gene3D" id="3.90.1580.10">
    <property type="entry name" value="paralog of FGE (formylglycine-generating enzyme)"/>
    <property type="match status" value="1"/>
</dbReference>
<dbReference type="AlphaFoldDB" id="A0A6S7D5Y7"/>
<dbReference type="InterPro" id="IPR051043">
    <property type="entry name" value="Sulfatase_Mod_Factor_Kinase"/>
</dbReference>
<dbReference type="Pfam" id="PF03781">
    <property type="entry name" value="FGE-sulfatase"/>
    <property type="match status" value="1"/>
</dbReference>
<evidence type="ECO:0000313" key="3">
    <source>
        <dbReference type="Proteomes" id="UP000494365"/>
    </source>
</evidence>
<dbReference type="PANTHER" id="PTHR23150">
    <property type="entry name" value="SULFATASE MODIFYING FACTOR 1, 2"/>
    <property type="match status" value="1"/>
</dbReference>
<protein>
    <recommendedName>
        <fullName evidence="1">Sulfatase-modifying factor enzyme-like domain-containing protein</fullName>
    </recommendedName>
</protein>
<feature type="domain" description="Sulfatase-modifying factor enzyme-like" evidence="1">
    <location>
        <begin position="30"/>
        <end position="257"/>
    </location>
</feature>
<dbReference type="InterPro" id="IPR005532">
    <property type="entry name" value="SUMF_dom"/>
</dbReference>
<dbReference type="GO" id="GO:0120147">
    <property type="term" value="F:formylglycine-generating oxidase activity"/>
    <property type="evidence" value="ECO:0007669"/>
    <property type="project" value="TreeGrafter"/>
</dbReference>
<name>A0A6S7D5Y7_9BURK</name>
<evidence type="ECO:0000313" key="2">
    <source>
        <dbReference type="EMBL" id="CAB3807813.1"/>
    </source>
</evidence>
<dbReference type="PANTHER" id="PTHR23150:SF19">
    <property type="entry name" value="FORMYLGLYCINE-GENERATING ENZYME"/>
    <property type="match status" value="1"/>
</dbReference>
<dbReference type="Proteomes" id="UP000494365">
    <property type="component" value="Unassembled WGS sequence"/>
</dbReference>
<dbReference type="SUPFAM" id="SSF56436">
    <property type="entry name" value="C-type lectin-like"/>
    <property type="match status" value="1"/>
</dbReference>
<organism evidence="2 3">
    <name type="scientific">Paraburkholderia ultramafica</name>
    <dbReference type="NCBI Taxonomy" id="1544867"/>
    <lineage>
        <taxon>Bacteria</taxon>
        <taxon>Pseudomonadati</taxon>
        <taxon>Pseudomonadota</taxon>
        <taxon>Betaproteobacteria</taxon>
        <taxon>Burkholderiales</taxon>
        <taxon>Burkholderiaceae</taxon>
        <taxon>Paraburkholderia</taxon>
    </lineage>
</organism>
<reference evidence="2 3" key="1">
    <citation type="submission" date="2020-04" db="EMBL/GenBank/DDBJ databases">
        <authorList>
            <person name="De Canck E."/>
        </authorList>
    </citation>
    <scope>NUCLEOTIDE SEQUENCE [LARGE SCALE GENOMIC DNA]</scope>
    <source>
        <strain evidence="2 3">LMG 28614</strain>
    </source>
</reference>
<accession>A0A6S7D5Y7</accession>